<dbReference type="RefSeq" id="WP_042731298.1">
    <property type="nucleotide sequence ID" value="NZ_JXNZ01000192.1"/>
</dbReference>
<gene>
    <name evidence="2" type="ORF">RL74_18765</name>
</gene>
<feature type="region of interest" description="Disordered" evidence="1">
    <location>
        <begin position="179"/>
        <end position="199"/>
    </location>
</feature>
<dbReference type="EMBL" id="JXNZ01000192">
    <property type="protein sequence ID" value="KIQ57846.1"/>
    <property type="molecule type" value="Genomic_DNA"/>
</dbReference>
<comment type="caution">
    <text evidence="2">The sequence shown here is derived from an EMBL/GenBank/DDBJ whole genome shotgun (WGS) entry which is preliminary data.</text>
</comment>
<dbReference type="PATRIC" id="fig|294.124.peg.3864"/>
<proteinExistence type="predicted"/>
<evidence type="ECO:0000313" key="3">
    <source>
        <dbReference type="Proteomes" id="UP000032101"/>
    </source>
</evidence>
<sequence length="199" mass="21979">MSAALEWVHWWHHAWRQATPEWQPLDLARLSASRLDALARGHHATLARRFGMTPCTPPRPSPAQQALLCTPAALALACELVATTCSPLTATPALSAQDRAWCERTAKALRPGHWLEPDQDPLALLRAWLDEPTWQRARLAFPRARIMAIECSTAPQPQPPAARLDTLWQSACWKAGQSLASPVPTPHDTEIHDARPALA</sequence>
<protein>
    <submittedName>
        <fullName evidence="2">Type III secretion protein</fullName>
    </submittedName>
</protein>
<evidence type="ECO:0000256" key="1">
    <source>
        <dbReference type="SAM" id="MobiDB-lite"/>
    </source>
</evidence>
<reference evidence="2 3" key="1">
    <citation type="submission" date="2015-01" db="EMBL/GenBank/DDBJ databases">
        <title>Draft Genome Sequence of the Biocontrol and Plant Growth-Promoting Rhizobacteria (PGPR) Pseudomonas fluorescens UM270.</title>
        <authorList>
            <person name="Hernandez-Salmeron J.E."/>
            <person name="Santoyo G."/>
            <person name="Moreno-Hagelsieb G."/>
            <person name="Hernandez-Leon R."/>
        </authorList>
    </citation>
    <scope>NUCLEOTIDE SEQUENCE [LARGE SCALE GENOMIC DNA]</scope>
    <source>
        <strain evidence="2 3">UM270</strain>
    </source>
</reference>
<dbReference type="Proteomes" id="UP000032101">
    <property type="component" value="Unassembled WGS sequence"/>
</dbReference>
<dbReference type="AlphaFoldDB" id="A0A0D0NF43"/>
<feature type="compositionally biased region" description="Basic and acidic residues" evidence="1">
    <location>
        <begin position="187"/>
        <end position="199"/>
    </location>
</feature>
<organism evidence="2 3">
    <name type="scientific">Pseudomonas fluorescens</name>
    <dbReference type="NCBI Taxonomy" id="294"/>
    <lineage>
        <taxon>Bacteria</taxon>
        <taxon>Pseudomonadati</taxon>
        <taxon>Pseudomonadota</taxon>
        <taxon>Gammaproteobacteria</taxon>
        <taxon>Pseudomonadales</taxon>
        <taxon>Pseudomonadaceae</taxon>
        <taxon>Pseudomonas</taxon>
    </lineage>
</organism>
<accession>A0A0D0NF43</accession>
<dbReference type="OrthoDB" id="7013311at2"/>
<evidence type="ECO:0000313" key="2">
    <source>
        <dbReference type="EMBL" id="KIQ57846.1"/>
    </source>
</evidence>
<name>A0A0D0NF43_PSEFL</name>